<comment type="subcellular location">
    <subcellularLocation>
        <location evidence="1">Cell inner membrane</location>
        <topology evidence="1">Single-pass membrane protein</topology>
    </subcellularLocation>
</comment>
<dbReference type="GO" id="GO:0015627">
    <property type="term" value="C:type II protein secretion system complex"/>
    <property type="evidence" value="ECO:0007669"/>
    <property type="project" value="InterPro"/>
</dbReference>
<dbReference type="Pfam" id="PF12019">
    <property type="entry name" value="GspH"/>
    <property type="match status" value="1"/>
</dbReference>
<dbReference type="Gene3D" id="3.55.40.10">
    <property type="entry name" value="minor pseudopilin epsh domain"/>
    <property type="match status" value="1"/>
</dbReference>
<keyword evidence="7" id="KW-0472">Membrane</keyword>
<feature type="domain" description="General secretion pathway GspH" evidence="8">
    <location>
        <begin position="9"/>
        <end position="140"/>
    </location>
</feature>
<keyword evidence="6" id="KW-1133">Transmembrane helix</keyword>
<keyword evidence="3" id="KW-0488">Methylation</keyword>
<keyword evidence="2" id="KW-1003">Cell membrane</keyword>
<keyword evidence="5" id="KW-0812">Transmembrane</keyword>
<gene>
    <name evidence="9" type="ORF">CTTA_1013</name>
</gene>
<evidence type="ECO:0000256" key="7">
    <source>
        <dbReference type="ARBA" id="ARBA00023136"/>
    </source>
</evidence>
<dbReference type="GO" id="GO:0005886">
    <property type="term" value="C:plasma membrane"/>
    <property type="evidence" value="ECO:0007669"/>
    <property type="project" value="UniProtKB-SubCell"/>
</dbReference>
<evidence type="ECO:0000256" key="3">
    <source>
        <dbReference type="ARBA" id="ARBA00022481"/>
    </source>
</evidence>
<evidence type="ECO:0000256" key="4">
    <source>
        <dbReference type="ARBA" id="ARBA00022519"/>
    </source>
</evidence>
<accession>A0A5A7M830</accession>
<dbReference type="Proteomes" id="UP000323105">
    <property type="component" value="Unassembled WGS sequence"/>
</dbReference>
<reference evidence="9 10" key="1">
    <citation type="journal article" date="2019" name="Microbiol. Resour. Announc.">
        <title>Draft Genome Sequence of Comamonas testosteroni TA441, a Bacterium That Has a Cryptic Phenol Degradation Gene Cluster.</title>
        <authorList>
            <person name="Arai H."/>
            <person name="Ishii M."/>
        </authorList>
    </citation>
    <scope>NUCLEOTIDE SEQUENCE [LARGE SCALE GENOMIC DNA]</scope>
    <source>
        <strain evidence="9 10">TA441</strain>
    </source>
</reference>
<dbReference type="InterPro" id="IPR022346">
    <property type="entry name" value="T2SS_GspH"/>
</dbReference>
<dbReference type="AlphaFoldDB" id="A0A5A7M830"/>
<proteinExistence type="predicted"/>
<dbReference type="GO" id="GO:0015628">
    <property type="term" value="P:protein secretion by the type II secretion system"/>
    <property type="evidence" value="ECO:0007669"/>
    <property type="project" value="InterPro"/>
</dbReference>
<protein>
    <recommendedName>
        <fullName evidence="8">General secretion pathway GspH domain-containing protein</fullName>
    </recommendedName>
</protein>
<keyword evidence="4" id="KW-0997">Cell inner membrane</keyword>
<comment type="caution">
    <text evidence="9">The sequence shown here is derived from an EMBL/GenBank/DDBJ whole genome shotgun (WGS) entry which is preliminary data.</text>
</comment>
<evidence type="ECO:0000259" key="8">
    <source>
        <dbReference type="Pfam" id="PF12019"/>
    </source>
</evidence>
<evidence type="ECO:0000256" key="2">
    <source>
        <dbReference type="ARBA" id="ARBA00022475"/>
    </source>
</evidence>
<evidence type="ECO:0000256" key="5">
    <source>
        <dbReference type="ARBA" id="ARBA00022692"/>
    </source>
</evidence>
<evidence type="ECO:0000256" key="6">
    <source>
        <dbReference type="ARBA" id="ARBA00022989"/>
    </source>
</evidence>
<evidence type="ECO:0000313" key="10">
    <source>
        <dbReference type="Proteomes" id="UP000323105"/>
    </source>
</evidence>
<organism evidence="9 10">
    <name type="scientific">Comamonas testosteroni</name>
    <name type="common">Pseudomonas testosteroni</name>
    <dbReference type="NCBI Taxonomy" id="285"/>
    <lineage>
        <taxon>Bacteria</taxon>
        <taxon>Pseudomonadati</taxon>
        <taxon>Pseudomonadota</taxon>
        <taxon>Betaproteobacteria</taxon>
        <taxon>Burkholderiales</taxon>
        <taxon>Comamonadaceae</taxon>
        <taxon>Comamonas</taxon>
    </lineage>
</organism>
<evidence type="ECO:0000256" key="1">
    <source>
        <dbReference type="ARBA" id="ARBA00004377"/>
    </source>
</evidence>
<dbReference type="EMBL" id="BKBW01000002">
    <property type="protein sequence ID" value="GEQ74008.1"/>
    <property type="molecule type" value="Genomic_DNA"/>
</dbReference>
<name>A0A5A7M830_COMTE</name>
<evidence type="ECO:0000313" key="9">
    <source>
        <dbReference type="EMBL" id="GEQ74008.1"/>
    </source>
</evidence>
<sequence length="159" mass="17428">MVRSAMSSAAGEFQASVLRARNEAANKNICTTMCLSTTTNADAPSCDTKGENDWQKGWIIFLNLDCDSSLNSPKKSNDVFFVRQDGDPNILIQSQSSPAVRKISFNSRGYNALSNATELDLIYQTSNNINTKKYGINICLDALGRTRLIPGNNSCSNYK</sequence>